<dbReference type="GO" id="GO:0051707">
    <property type="term" value="P:response to other organism"/>
    <property type="evidence" value="ECO:0007669"/>
    <property type="project" value="UniProtKB-ARBA"/>
</dbReference>
<dbReference type="PRINTS" id="PR00364">
    <property type="entry name" value="DISEASERSIST"/>
</dbReference>
<dbReference type="InterPro" id="IPR042197">
    <property type="entry name" value="Apaf_helical"/>
</dbReference>
<evidence type="ECO:0000256" key="2">
    <source>
        <dbReference type="ARBA" id="ARBA00022737"/>
    </source>
</evidence>
<dbReference type="Gene3D" id="1.25.40.10">
    <property type="entry name" value="Tetratricopeptide repeat domain"/>
    <property type="match status" value="2"/>
</dbReference>
<proteinExistence type="predicted"/>
<evidence type="ECO:0000313" key="4">
    <source>
        <dbReference type="EMBL" id="KAG0567868.1"/>
    </source>
</evidence>
<keyword evidence="1" id="KW-0433">Leucine-rich repeat</keyword>
<accession>A0A8T0HBU5</accession>
<evidence type="ECO:0000259" key="3">
    <source>
        <dbReference type="PROSITE" id="PS50104"/>
    </source>
</evidence>
<dbReference type="SMART" id="SM00028">
    <property type="entry name" value="TPR"/>
    <property type="match status" value="3"/>
</dbReference>
<dbReference type="GO" id="GO:0043531">
    <property type="term" value="F:ADP binding"/>
    <property type="evidence" value="ECO:0007669"/>
    <property type="project" value="InterPro"/>
</dbReference>
<keyword evidence="2" id="KW-0677">Repeat</keyword>
<evidence type="ECO:0000313" key="5">
    <source>
        <dbReference type="Proteomes" id="UP000822688"/>
    </source>
</evidence>
<feature type="domain" description="TIR" evidence="3">
    <location>
        <begin position="24"/>
        <end position="200"/>
    </location>
</feature>
<dbReference type="SUPFAM" id="SSF52200">
    <property type="entry name" value="Toll/Interleukin receptor TIR domain"/>
    <property type="match status" value="1"/>
</dbReference>
<dbReference type="PANTHER" id="PTHR11017">
    <property type="entry name" value="LEUCINE-RICH REPEAT-CONTAINING PROTEIN"/>
    <property type="match status" value="1"/>
</dbReference>
<dbReference type="InterPro" id="IPR044974">
    <property type="entry name" value="Disease_R_plants"/>
</dbReference>
<reference evidence="4" key="1">
    <citation type="submission" date="2020-06" db="EMBL/GenBank/DDBJ databases">
        <title>WGS assembly of Ceratodon purpureus strain R40.</title>
        <authorList>
            <person name="Carey S.B."/>
            <person name="Jenkins J."/>
            <person name="Shu S."/>
            <person name="Lovell J.T."/>
            <person name="Sreedasyam A."/>
            <person name="Maumus F."/>
            <person name="Tiley G.P."/>
            <person name="Fernandez-Pozo N."/>
            <person name="Barry K."/>
            <person name="Chen C."/>
            <person name="Wang M."/>
            <person name="Lipzen A."/>
            <person name="Daum C."/>
            <person name="Saski C.A."/>
            <person name="Payton A.C."/>
            <person name="Mcbreen J.C."/>
            <person name="Conrad R.E."/>
            <person name="Kollar L.M."/>
            <person name="Olsson S."/>
            <person name="Huttunen S."/>
            <person name="Landis J.B."/>
            <person name="Wickett N.J."/>
            <person name="Johnson M.G."/>
            <person name="Rensing S.A."/>
            <person name="Grimwood J."/>
            <person name="Schmutz J."/>
            <person name="Mcdaniel S.F."/>
        </authorList>
    </citation>
    <scope>NUCLEOTIDE SEQUENCE</scope>
    <source>
        <strain evidence="4">R40</strain>
    </source>
</reference>
<organism evidence="4 5">
    <name type="scientific">Ceratodon purpureus</name>
    <name type="common">Fire moss</name>
    <name type="synonym">Dicranum purpureum</name>
    <dbReference type="NCBI Taxonomy" id="3225"/>
    <lineage>
        <taxon>Eukaryota</taxon>
        <taxon>Viridiplantae</taxon>
        <taxon>Streptophyta</taxon>
        <taxon>Embryophyta</taxon>
        <taxon>Bryophyta</taxon>
        <taxon>Bryophytina</taxon>
        <taxon>Bryopsida</taxon>
        <taxon>Dicranidae</taxon>
        <taxon>Pseudoditrichales</taxon>
        <taxon>Ditrichaceae</taxon>
        <taxon>Ceratodon</taxon>
    </lineage>
</organism>
<dbReference type="SUPFAM" id="SSF48452">
    <property type="entry name" value="TPR-like"/>
    <property type="match status" value="1"/>
</dbReference>
<gene>
    <name evidence="4" type="ORF">KC19_7G168100</name>
</gene>
<dbReference type="InterPro" id="IPR019734">
    <property type="entry name" value="TPR_rpt"/>
</dbReference>
<dbReference type="PANTHER" id="PTHR11017:SF385">
    <property type="entry name" value="DISEASE RESISTANCE PROTEIN (TIR-NBS-LRR CLASS)-RELATED"/>
    <property type="match status" value="1"/>
</dbReference>
<dbReference type="Pfam" id="PF00931">
    <property type="entry name" value="NB-ARC"/>
    <property type="match status" value="1"/>
</dbReference>
<keyword evidence="5" id="KW-1185">Reference proteome</keyword>
<dbReference type="SMART" id="SM00255">
    <property type="entry name" value="TIR"/>
    <property type="match status" value="1"/>
</dbReference>
<dbReference type="Pfam" id="PF23598">
    <property type="entry name" value="LRR_14"/>
    <property type="match status" value="1"/>
</dbReference>
<protein>
    <recommendedName>
        <fullName evidence="3">TIR domain-containing protein</fullName>
    </recommendedName>
</protein>
<dbReference type="Gene3D" id="3.40.50.10140">
    <property type="entry name" value="Toll/interleukin-1 receptor homology (TIR) domain"/>
    <property type="match status" value="1"/>
</dbReference>
<dbReference type="InterPro" id="IPR032675">
    <property type="entry name" value="LRR_dom_sf"/>
</dbReference>
<dbReference type="Pfam" id="PF23282">
    <property type="entry name" value="WHD_ROQ1"/>
    <property type="match status" value="1"/>
</dbReference>
<dbReference type="InterPro" id="IPR027417">
    <property type="entry name" value="P-loop_NTPase"/>
</dbReference>
<dbReference type="Gene3D" id="3.40.50.300">
    <property type="entry name" value="P-loop containing nucleotide triphosphate hydrolases"/>
    <property type="match status" value="1"/>
</dbReference>
<dbReference type="GO" id="GO:0007165">
    <property type="term" value="P:signal transduction"/>
    <property type="evidence" value="ECO:0007669"/>
    <property type="project" value="InterPro"/>
</dbReference>
<dbReference type="GO" id="GO:0006952">
    <property type="term" value="P:defense response"/>
    <property type="evidence" value="ECO:0007669"/>
    <property type="project" value="UniProtKB-KW"/>
</dbReference>
<dbReference type="SUPFAM" id="SSF52540">
    <property type="entry name" value="P-loop containing nucleoside triphosphate hydrolases"/>
    <property type="match status" value="1"/>
</dbReference>
<name>A0A8T0HBU5_CERPU</name>
<dbReference type="InterPro" id="IPR058192">
    <property type="entry name" value="WHD_ROQ1-like"/>
</dbReference>
<dbReference type="InterPro" id="IPR055414">
    <property type="entry name" value="LRR_R13L4/SHOC2-like"/>
</dbReference>
<dbReference type="InterPro" id="IPR002182">
    <property type="entry name" value="NB-ARC"/>
</dbReference>
<dbReference type="Pfam" id="PF01582">
    <property type="entry name" value="TIR"/>
    <property type="match status" value="1"/>
</dbReference>
<dbReference type="PROSITE" id="PS50104">
    <property type="entry name" value="TIR"/>
    <property type="match status" value="1"/>
</dbReference>
<comment type="caution">
    <text evidence="4">The sequence shown here is derived from an EMBL/GenBank/DDBJ whole genome shotgun (WGS) entry which is preliminary data.</text>
</comment>
<evidence type="ECO:0000256" key="1">
    <source>
        <dbReference type="ARBA" id="ARBA00022614"/>
    </source>
</evidence>
<sequence length="1351" mass="151924">MMMSRSEPVVVQYGASTSGSRPEENYDVFINFRGPDVRTGFVKELNESLRSAGIGPFLDSYDINHGEDCWASIEKAIRGAPICICVFSPKYAESQWCLKELAFIWKLRSDKLILPIFYNVEPMHLRDHAIDREGPFYQGMKKMIERVPEADVSTWKVVLDDISKIRGEVLDTNSTEDPEHNSRLEARVVRKLVKDVQKRLESRYPVAIDQRASHIIQVLQRHSGEACTMGMWGMGGVGKTTLATKIYDRMKENYKANYKATSFLKDVARRAAEKNGALEALQTQLLFDLSGNKELVNVVNVDQGKILLQQCLQSKQVLIVVDNVEDEAVTNALCIDEYLGIGSCCLVTSRSSEVCSTFRTTCVNYEVELLQSVDARQLFCWHAFEESIFPREGFQELASKISSACGGLPLVLETIGSLLKGEKDIRIWEEVLVNLQLHEALEYDDRVFNQLKLSFDSLEAREKDMFLDVACFFLGTDEDLAIETWESWRGSPWVCLRNLKRKCLLKVEKSCLTMHDLFVDMGHKIVTMESRVDPGERSRLWMDDSEQMILANMTTKKTVTFSLAGSKTALMNLDFKDMKNLRLLNLDGCSEGIAHSEQEKDLGIRDNLPACNNALPQLLRHIKWHRMPTSELPSRVYGLQWLVVLDFTGSKMKRLWHPSSDVTFPGLRALILVDCTALSELPNSLTRSSQIRKLNMSGCSALGMMPPDIGCLKELVFLDLQGCLKLEQLPESMGGLTSLIRLNLQNCSNLKSLPESIGSCVSLRLLILAGCLGLVRLPYSVGGLRNLRSLLASGCNRLTDFPESMKELSSLKNLFLGGGELKAVPLFIEHLAGTLECLHIHNSKIKSLPEFVSKLTKLQIMDFCGCYLLQSVPESINDLTDLRRLNFCGCVGLEKLPNLISNLQNLEELNLECCEQLKNLPNTLGQLKNLQILKLYVCKGLVEFPKPESLREPFSESCCQRICEFIQFRCEQNMMLRGDYIAAEKDLNFIKLVRPKDPTFLKLQALLTEEKCKNSKALLSTDFEWLRQQAWQNVLVNDMREAAVFINRMVEVDSESLFALMCRMTLRHHVDDVEGHGADLELMKTVAAIQKQKGNGVLPQLFVDSRKIWNQFMSKRDSRGALLAVLKGESNEEATQSAIPIDVISTLPGKGELAASSWKPQPAKAAVLLEQARTMIGLGDFWGAVVHLEAADKLDPENVSILYNRGFAKGLSKDCAGACRDYNRVLEMDPNHIDSLLARAHMRQSVHPHDLEGALADCEKAIAVCGGVISSPMPLRERGLIKFKMGHFDDAIADVELSRQLCETAETVEYMEGLLKWKRGDCEGALRDLGISYFLLPDDSPLKFQKKVEMK</sequence>
<dbReference type="Gene3D" id="3.80.10.10">
    <property type="entry name" value="Ribonuclease Inhibitor"/>
    <property type="match status" value="2"/>
</dbReference>
<dbReference type="Proteomes" id="UP000822688">
    <property type="component" value="Chromosome 7"/>
</dbReference>
<dbReference type="Gene3D" id="1.10.8.430">
    <property type="entry name" value="Helical domain of apoptotic protease-activating factors"/>
    <property type="match status" value="1"/>
</dbReference>
<dbReference type="InterPro" id="IPR035897">
    <property type="entry name" value="Toll_tir_struct_dom_sf"/>
</dbReference>
<dbReference type="SUPFAM" id="SSF52058">
    <property type="entry name" value="L domain-like"/>
    <property type="match status" value="1"/>
</dbReference>
<dbReference type="EMBL" id="CM026428">
    <property type="protein sequence ID" value="KAG0567868.1"/>
    <property type="molecule type" value="Genomic_DNA"/>
</dbReference>
<dbReference type="InterPro" id="IPR011990">
    <property type="entry name" value="TPR-like_helical_dom_sf"/>
</dbReference>
<dbReference type="InterPro" id="IPR000157">
    <property type="entry name" value="TIR_dom"/>
</dbReference>